<dbReference type="InterPro" id="IPR036291">
    <property type="entry name" value="NAD(P)-bd_dom_sf"/>
</dbReference>
<dbReference type="Pfam" id="PF13561">
    <property type="entry name" value="adh_short_C2"/>
    <property type="match status" value="1"/>
</dbReference>
<proteinExistence type="inferred from homology"/>
<organism evidence="3 4">
    <name type="scientific">Planococcus chinensis</name>
    <dbReference type="NCBI Taxonomy" id="272917"/>
    <lineage>
        <taxon>Bacteria</taxon>
        <taxon>Bacillati</taxon>
        <taxon>Bacillota</taxon>
        <taxon>Bacilli</taxon>
        <taxon>Bacillales</taxon>
        <taxon>Caryophanaceae</taxon>
        <taxon>Planococcus</taxon>
    </lineage>
</organism>
<dbReference type="PRINTS" id="PR00080">
    <property type="entry name" value="SDRFAMILY"/>
</dbReference>
<protein>
    <submittedName>
        <fullName evidence="3">SDR family NAD(P)-dependent oxidoreductase</fullName>
        <ecNumber evidence="3">1.1.1.-</ecNumber>
    </submittedName>
</protein>
<dbReference type="InterPro" id="IPR002347">
    <property type="entry name" value="SDR_fam"/>
</dbReference>
<evidence type="ECO:0000256" key="1">
    <source>
        <dbReference type="ARBA" id="ARBA00006484"/>
    </source>
</evidence>
<dbReference type="RefSeq" id="WP_204891791.1">
    <property type="nucleotide sequence ID" value="NZ_JBHUFW010000005.1"/>
</dbReference>
<dbReference type="Proteomes" id="UP001597273">
    <property type="component" value="Unassembled WGS sequence"/>
</dbReference>
<name>A0ABW4QH22_9BACL</name>
<dbReference type="PANTHER" id="PTHR24321">
    <property type="entry name" value="DEHYDROGENASES, SHORT CHAIN"/>
    <property type="match status" value="1"/>
</dbReference>
<comment type="caution">
    <text evidence="3">The sequence shown here is derived from an EMBL/GenBank/DDBJ whole genome shotgun (WGS) entry which is preliminary data.</text>
</comment>
<dbReference type="SUPFAM" id="SSF51735">
    <property type="entry name" value="NAD(P)-binding Rossmann-fold domains"/>
    <property type="match status" value="1"/>
</dbReference>
<dbReference type="GO" id="GO:0016491">
    <property type="term" value="F:oxidoreductase activity"/>
    <property type="evidence" value="ECO:0007669"/>
    <property type="project" value="UniProtKB-KW"/>
</dbReference>
<dbReference type="Gene3D" id="3.40.50.720">
    <property type="entry name" value="NAD(P)-binding Rossmann-like Domain"/>
    <property type="match status" value="1"/>
</dbReference>
<dbReference type="PANTHER" id="PTHR24321:SF8">
    <property type="entry name" value="ESTRADIOL 17-BETA-DEHYDROGENASE 8-RELATED"/>
    <property type="match status" value="1"/>
</dbReference>
<keyword evidence="2 3" id="KW-0560">Oxidoreductase</keyword>
<reference evidence="4" key="1">
    <citation type="journal article" date="2019" name="Int. J. Syst. Evol. Microbiol.">
        <title>The Global Catalogue of Microorganisms (GCM) 10K type strain sequencing project: providing services to taxonomists for standard genome sequencing and annotation.</title>
        <authorList>
            <consortium name="The Broad Institute Genomics Platform"/>
            <consortium name="The Broad Institute Genome Sequencing Center for Infectious Disease"/>
            <person name="Wu L."/>
            <person name="Ma J."/>
        </authorList>
    </citation>
    <scope>NUCLEOTIDE SEQUENCE [LARGE SCALE GENOMIC DNA]</scope>
    <source>
        <strain evidence="4">CGMCC 1.15475</strain>
    </source>
</reference>
<evidence type="ECO:0000313" key="4">
    <source>
        <dbReference type="Proteomes" id="UP001597273"/>
    </source>
</evidence>
<dbReference type="PRINTS" id="PR00081">
    <property type="entry name" value="GDHRDH"/>
</dbReference>
<comment type="similarity">
    <text evidence="1">Belongs to the short-chain dehydrogenases/reductases (SDR) family.</text>
</comment>
<keyword evidence="4" id="KW-1185">Reference proteome</keyword>
<dbReference type="EC" id="1.1.1.-" evidence="3"/>
<dbReference type="NCBIfam" id="NF005559">
    <property type="entry name" value="PRK07231.1"/>
    <property type="match status" value="1"/>
</dbReference>
<dbReference type="EMBL" id="JBHUFW010000005">
    <property type="protein sequence ID" value="MFD1862882.1"/>
    <property type="molecule type" value="Genomic_DNA"/>
</dbReference>
<gene>
    <name evidence="3" type="ORF">ACFSDB_08055</name>
</gene>
<dbReference type="InterPro" id="IPR020904">
    <property type="entry name" value="Sc_DH/Rdtase_CS"/>
</dbReference>
<evidence type="ECO:0000313" key="3">
    <source>
        <dbReference type="EMBL" id="MFD1862882.1"/>
    </source>
</evidence>
<evidence type="ECO:0000256" key="2">
    <source>
        <dbReference type="ARBA" id="ARBA00023002"/>
    </source>
</evidence>
<dbReference type="PROSITE" id="PS00061">
    <property type="entry name" value="ADH_SHORT"/>
    <property type="match status" value="1"/>
</dbReference>
<sequence>MARLEGKVAIITGAGSGQGAEEARLFAKEGAKVVATDIQEEKVKAVADEINAQYEGAAIAMKHDVTDERVWQTVIEEAVAKFGKVDILINNAGIGGAEGFGKIDDVDLAGWERFMTVNATSNFLGIKSVVPEMRKNGKGSIVNISSMAGIVGGAAGVHYTASKGATRLLTKGAAVELGSDNIRVNSVHPGFINTPMTSVVLDNPEMKATALKDIPLGIVGEPEDVAYLVLFLASDEARFITGSEYIIDGGQTAR</sequence>
<accession>A0ABW4QH22</accession>